<dbReference type="AlphaFoldDB" id="A0A085N214"/>
<reference evidence="1" key="1">
    <citation type="journal article" date="2014" name="Nat. Genet.">
        <title>Genome and transcriptome of the porcine whipworm Trichuris suis.</title>
        <authorList>
            <person name="Jex A.R."/>
            <person name="Nejsum P."/>
            <person name="Schwarz E.M."/>
            <person name="Hu L."/>
            <person name="Young N.D."/>
            <person name="Hall R.S."/>
            <person name="Korhonen P.K."/>
            <person name="Liao S."/>
            <person name="Thamsborg S."/>
            <person name="Xia J."/>
            <person name="Xu P."/>
            <person name="Wang S."/>
            <person name="Scheerlinck J.P."/>
            <person name="Hofmann A."/>
            <person name="Sternberg P.W."/>
            <person name="Wang J."/>
            <person name="Gasser R.B."/>
        </authorList>
    </citation>
    <scope>NUCLEOTIDE SEQUENCE [LARGE SCALE GENOMIC DNA]</scope>
    <source>
        <strain evidence="1">DCEP-RM93F</strain>
    </source>
</reference>
<dbReference type="Proteomes" id="UP000030758">
    <property type="component" value="Unassembled WGS sequence"/>
</dbReference>
<sequence length="222" mass="25068">MERAVQASAVVEHAAQCNRPLHPKVLCYGSNLHLRRIKEAMYIRHNTTYNRDRGADISDLWSNIIIRSKCCSISEKQGLTLEKDEGLVYMVKCACSAAYIGETSGALEHRLNEHMKCMKWYNNAKSTLQNGAPVTNRGRPPKLNPQVAMEKALKASAVAEHIALCNNSFQAQTLCYESNLRLRKIKEALYIRYNTTFNRDLGEDVSMIWANLIDTTNCCSLP</sequence>
<organism evidence="1">
    <name type="scientific">Trichuris suis</name>
    <name type="common">pig whipworm</name>
    <dbReference type="NCBI Taxonomy" id="68888"/>
    <lineage>
        <taxon>Eukaryota</taxon>
        <taxon>Metazoa</taxon>
        <taxon>Ecdysozoa</taxon>
        <taxon>Nematoda</taxon>
        <taxon>Enoplea</taxon>
        <taxon>Dorylaimia</taxon>
        <taxon>Trichinellida</taxon>
        <taxon>Trichuridae</taxon>
        <taxon>Trichuris</taxon>
    </lineage>
</organism>
<proteinExistence type="predicted"/>
<name>A0A085N214_9BILA</name>
<accession>A0A085N214</accession>
<gene>
    <name evidence="1" type="ORF">M514_24319</name>
</gene>
<dbReference type="EMBL" id="KL367572">
    <property type="protein sequence ID" value="KFD63510.1"/>
    <property type="molecule type" value="Genomic_DNA"/>
</dbReference>
<evidence type="ECO:0000313" key="1">
    <source>
        <dbReference type="EMBL" id="KFD63510.1"/>
    </source>
</evidence>
<protein>
    <recommendedName>
        <fullName evidence="2">GIY-YIG domain-containing protein</fullName>
    </recommendedName>
</protein>
<evidence type="ECO:0008006" key="2">
    <source>
        <dbReference type="Google" id="ProtNLM"/>
    </source>
</evidence>